<proteinExistence type="predicted"/>
<accession>A0A6C0ECI6</accession>
<protein>
    <submittedName>
        <fullName evidence="1">Uncharacterized protein</fullName>
    </submittedName>
</protein>
<evidence type="ECO:0000313" key="1">
    <source>
        <dbReference type="EMBL" id="QHT26190.1"/>
    </source>
</evidence>
<dbReference type="AlphaFoldDB" id="A0A6C0ECI6"/>
<organism evidence="1">
    <name type="scientific">viral metagenome</name>
    <dbReference type="NCBI Taxonomy" id="1070528"/>
    <lineage>
        <taxon>unclassified sequences</taxon>
        <taxon>metagenomes</taxon>
        <taxon>organismal metagenomes</taxon>
    </lineage>
</organism>
<sequence>MASMIPRFPKAVWGSLAVLGVIVASKQYNDVKNQSNPYLEREGNVIHVNYDYYKYPKNKSVKISGKEFNNKNNTNTYYKIVPRSLETLVWKYNGEYANNLGLYFTTYDNIASGIHNWYDDVVILELTIPNDAIVVPAENGIHKSDKLNISRVLEKHEIFTNDYILNHIDKDIIIISYVNWNETDLEYLNKLFSKIKKDSFEYFFKHCNTKFLTDEFCIPIIEKYPYVIEYITESHRTPRMKEVYSNYIKKLI</sequence>
<name>A0A6C0ECI6_9ZZZZ</name>
<dbReference type="EMBL" id="MN739780">
    <property type="protein sequence ID" value="QHT26190.1"/>
    <property type="molecule type" value="Genomic_DNA"/>
</dbReference>
<reference evidence="1" key="1">
    <citation type="journal article" date="2020" name="Nature">
        <title>Giant virus diversity and host interactions through global metagenomics.</title>
        <authorList>
            <person name="Schulz F."/>
            <person name="Roux S."/>
            <person name="Paez-Espino D."/>
            <person name="Jungbluth S."/>
            <person name="Walsh D.A."/>
            <person name="Denef V.J."/>
            <person name="McMahon K.D."/>
            <person name="Konstantinidis K.T."/>
            <person name="Eloe-Fadrosh E.A."/>
            <person name="Kyrpides N.C."/>
            <person name="Woyke T."/>
        </authorList>
    </citation>
    <scope>NUCLEOTIDE SEQUENCE</scope>
    <source>
        <strain evidence="1">GVMAG-M-3300023179-27</strain>
    </source>
</reference>